<reference evidence="1 2" key="1">
    <citation type="submission" date="2019-12" db="EMBL/GenBank/DDBJ databases">
        <title>Draft Genome Sequence of Bifidobacterium adolescentis ZJ2.</title>
        <authorList>
            <person name="Jin Z."/>
        </authorList>
    </citation>
    <scope>NUCLEOTIDE SEQUENCE [LARGE SCALE GENOMIC DNA]</scope>
    <source>
        <strain evidence="1 2">ZJ2</strain>
    </source>
</reference>
<protein>
    <submittedName>
        <fullName evidence="1">Uncharacterized protein</fullName>
    </submittedName>
</protein>
<sequence length="374" mass="42555">MDNARKPSKQQLIRRSAHIREHAADPTAHGTPAWKVDQLLHDGDLSAMSVLDVIDYETRRLKDADGFVDPSDMAGVCRHLSREKVLHVALGVPVLQVRAASRYLALLAREHPAAPTFEERCDIWDRAVTEYMDRKWERVARHEIKDRIKFLPMSDGMSSAPVAPRRMSGCGLKAWEDLYRSTAPKFVGAPPADDERGDWEYWEDQAARSRPVEAAPVFDAAFLAEHGIDRSMVERLGAADRERIRPLVERTEPLHGGAVRLDWVVGNETLTRALVRRWPELRPDALLTRLGMPNRISRTALVFEQLRRISRPPIDELALWNQAVAHQAGLKHPRAARWGRDGLNEYRHQQALLRRRLVAALQREGRREAALARA</sequence>
<evidence type="ECO:0000313" key="1">
    <source>
        <dbReference type="EMBL" id="QHB62722.1"/>
    </source>
</evidence>
<proteinExistence type="predicted"/>
<gene>
    <name evidence="1" type="ORF">F3K97_05195</name>
</gene>
<dbReference type="AlphaFoldDB" id="A0A6I6QYH1"/>
<accession>A0A6I6QYH1</accession>
<name>A0A6I6QYH1_BIFAD</name>
<dbReference type="RefSeq" id="WP_159140621.1">
    <property type="nucleotide sequence ID" value="NZ_CP047129.1"/>
</dbReference>
<dbReference type="Proteomes" id="UP000464884">
    <property type="component" value="Chromosome"/>
</dbReference>
<dbReference type="EMBL" id="CP047129">
    <property type="protein sequence ID" value="QHB62722.1"/>
    <property type="molecule type" value="Genomic_DNA"/>
</dbReference>
<evidence type="ECO:0000313" key="2">
    <source>
        <dbReference type="Proteomes" id="UP000464884"/>
    </source>
</evidence>
<organism evidence="1 2">
    <name type="scientific">Bifidobacterium adolescentis</name>
    <dbReference type="NCBI Taxonomy" id="1680"/>
    <lineage>
        <taxon>Bacteria</taxon>
        <taxon>Bacillati</taxon>
        <taxon>Actinomycetota</taxon>
        <taxon>Actinomycetes</taxon>
        <taxon>Bifidobacteriales</taxon>
        <taxon>Bifidobacteriaceae</taxon>
        <taxon>Bifidobacterium</taxon>
    </lineage>
</organism>